<dbReference type="AlphaFoldDB" id="A0A1C1YU63"/>
<evidence type="ECO:0000313" key="1">
    <source>
        <dbReference type="EMBL" id="OCW57059.1"/>
    </source>
</evidence>
<organism evidence="1 2">
    <name type="scientific">Hoeflea olei</name>
    <dbReference type="NCBI Taxonomy" id="1480615"/>
    <lineage>
        <taxon>Bacteria</taxon>
        <taxon>Pseudomonadati</taxon>
        <taxon>Pseudomonadota</taxon>
        <taxon>Alphaproteobacteria</taxon>
        <taxon>Hyphomicrobiales</taxon>
        <taxon>Rhizobiaceae</taxon>
        <taxon>Hoeflea</taxon>
    </lineage>
</organism>
<dbReference type="EMBL" id="LQZT01000023">
    <property type="protein sequence ID" value="OCW57059.1"/>
    <property type="molecule type" value="Genomic_DNA"/>
</dbReference>
<dbReference type="PANTHER" id="PTHR43628:SF1">
    <property type="entry name" value="CHITIN SYNTHASE REGULATORY FACTOR 2-RELATED"/>
    <property type="match status" value="1"/>
</dbReference>
<dbReference type="Pfam" id="PF08238">
    <property type="entry name" value="Sel1"/>
    <property type="match status" value="4"/>
</dbReference>
<proteinExistence type="predicted"/>
<dbReference type="Gene3D" id="1.25.40.10">
    <property type="entry name" value="Tetratricopeptide repeat domain"/>
    <property type="match status" value="2"/>
</dbReference>
<comment type="caution">
    <text evidence="1">The sequence shown here is derived from an EMBL/GenBank/DDBJ whole genome shotgun (WGS) entry which is preliminary data.</text>
</comment>
<dbReference type="STRING" id="1480615.AWJ14_07870"/>
<protein>
    <submittedName>
        <fullName evidence="1">Uncharacterized protein</fullName>
    </submittedName>
</protein>
<reference evidence="1 2" key="1">
    <citation type="submission" date="2015-12" db="EMBL/GenBank/DDBJ databases">
        <authorList>
            <person name="Shamseldin A."/>
            <person name="Moawad H."/>
            <person name="Abd El-Rahim W.M."/>
            <person name="Sadowsky M.J."/>
        </authorList>
    </citation>
    <scope>NUCLEOTIDE SEQUENCE [LARGE SCALE GENOMIC DNA]</scope>
    <source>
        <strain evidence="1 2">JC234</strain>
    </source>
</reference>
<evidence type="ECO:0000313" key="2">
    <source>
        <dbReference type="Proteomes" id="UP000094795"/>
    </source>
</evidence>
<dbReference type="PANTHER" id="PTHR43628">
    <property type="entry name" value="ACTIVATOR OF C KINASE PROTEIN 1-RELATED"/>
    <property type="match status" value="1"/>
</dbReference>
<dbReference type="InterPro" id="IPR011990">
    <property type="entry name" value="TPR-like_helical_dom_sf"/>
</dbReference>
<dbReference type="InterPro" id="IPR006597">
    <property type="entry name" value="Sel1-like"/>
</dbReference>
<sequence length="412" mass="43128">MSFAPAPSFFKTFAILGGCFLVFVGMSIANDESGAACDRLAGSPNDPRFGPAGIPQLEIDGAAALDACRKAYADAPDEPRFAFQLARAEQGTGDYQAARHHFAEAAGNGYPLAEVGLGMLFDQGLGGGQDLAIARKHYEAAAERGVGVGIHNLAWLYLDGAGVTKDPGQAAALFRKAIEAGYRPAAGGLAEALHEGWQAGDDPAPVVKAYLDAADGGIGFAHTVLGHFYRDGSLGLPVDLVAASGHYRAGMALGDNWSGLYLAQILAFADRENRLNSEPETILRRLVSTEQGSLKAQAMASLAALLTRRGEMLEAATLVEEAQAIAPSDSTVLSSQAGLLALALQFDEADQLLARAIEQDPDWAPFHAQRADLQLKLGDKAMAARLRESATAAQAGRVFLGPRPGPLPLPPS</sequence>
<dbReference type="SUPFAM" id="SSF81901">
    <property type="entry name" value="HCP-like"/>
    <property type="match status" value="2"/>
</dbReference>
<dbReference type="SMART" id="SM00671">
    <property type="entry name" value="SEL1"/>
    <property type="match status" value="4"/>
</dbReference>
<gene>
    <name evidence="1" type="ORF">AWJ14_07870</name>
</gene>
<dbReference type="InterPro" id="IPR052945">
    <property type="entry name" value="Mitotic_Regulator"/>
</dbReference>
<keyword evidence="2" id="KW-1185">Reference proteome</keyword>
<name>A0A1C1YU63_9HYPH</name>
<accession>A0A1C1YU63</accession>
<dbReference type="Proteomes" id="UP000094795">
    <property type="component" value="Unassembled WGS sequence"/>
</dbReference>